<feature type="domain" description="ABC transporter" evidence="13">
    <location>
        <begin position="205"/>
        <end position="441"/>
    </location>
</feature>
<dbReference type="GO" id="GO:0016887">
    <property type="term" value="F:ATP hydrolysis activity"/>
    <property type="evidence" value="ECO:0007669"/>
    <property type="project" value="InterPro"/>
</dbReference>
<keyword evidence="7" id="KW-0067">ATP-binding</keyword>
<dbReference type="Gene3D" id="3.40.50.300">
    <property type="entry name" value="P-loop containing nucleotide triphosphate hydrolases"/>
    <property type="match status" value="1"/>
</dbReference>
<accession>A0A818EKA2</accession>
<keyword evidence="9 12" id="KW-1133">Transmembrane helix</keyword>
<dbReference type="SMART" id="SM00382">
    <property type="entry name" value="AAA"/>
    <property type="match status" value="1"/>
</dbReference>
<dbReference type="InterPro" id="IPR003439">
    <property type="entry name" value="ABC_transporter-like_ATP-bd"/>
</dbReference>
<feature type="transmembrane region" description="Helical" evidence="12">
    <location>
        <begin position="558"/>
        <end position="591"/>
    </location>
</feature>
<dbReference type="AlphaFoldDB" id="A0A818EKA2"/>
<dbReference type="PROSITE" id="PS50893">
    <property type="entry name" value="ABC_TRANSPORTER_2"/>
    <property type="match status" value="1"/>
</dbReference>
<feature type="transmembrane region" description="Helical" evidence="12">
    <location>
        <begin position="144"/>
        <end position="164"/>
    </location>
</feature>
<dbReference type="InterPro" id="IPR036640">
    <property type="entry name" value="ABC1_TM_sf"/>
</dbReference>
<keyword evidence="6" id="KW-0547">Nucleotide-binding</keyword>
<keyword evidence="4 12" id="KW-0812">Transmembrane</keyword>
<evidence type="ECO:0000256" key="6">
    <source>
        <dbReference type="ARBA" id="ARBA00022741"/>
    </source>
</evidence>
<dbReference type="Pfam" id="PF00664">
    <property type="entry name" value="ABC_membrane"/>
    <property type="match status" value="2"/>
</dbReference>
<feature type="transmembrane region" description="Helical" evidence="12">
    <location>
        <begin position="111"/>
        <end position="132"/>
    </location>
</feature>
<gene>
    <name evidence="15" type="ORF">GRG538_LOCUS14876</name>
</gene>
<evidence type="ECO:0000313" key="15">
    <source>
        <dbReference type="EMBL" id="CAF3460200.1"/>
    </source>
</evidence>
<dbReference type="InterPro" id="IPR027417">
    <property type="entry name" value="P-loop_NTPase"/>
</dbReference>
<keyword evidence="10 12" id="KW-0472">Membrane</keyword>
<evidence type="ECO:0000256" key="5">
    <source>
        <dbReference type="ARBA" id="ARBA00022737"/>
    </source>
</evidence>
<keyword evidence="8" id="KW-1278">Translocase</keyword>
<evidence type="ECO:0000256" key="8">
    <source>
        <dbReference type="ARBA" id="ARBA00022967"/>
    </source>
</evidence>
<evidence type="ECO:0000256" key="10">
    <source>
        <dbReference type="ARBA" id="ARBA00023136"/>
    </source>
</evidence>
<dbReference type="GO" id="GO:0005524">
    <property type="term" value="F:ATP binding"/>
    <property type="evidence" value="ECO:0007669"/>
    <property type="project" value="UniProtKB-KW"/>
</dbReference>
<dbReference type="InterPro" id="IPR039421">
    <property type="entry name" value="Type_1_exporter"/>
</dbReference>
<evidence type="ECO:0000259" key="13">
    <source>
        <dbReference type="PROSITE" id="PS50893"/>
    </source>
</evidence>
<dbReference type="GO" id="GO:0016020">
    <property type="term" value="C:membrane"/>
    <property type="evidence" value="ECO:0007669"/>
    <property type="project" value="UniProtKB-SubCell"/>
</dbReference>
<dbReference type="CDD" id="cd03249">
    <property type="entry name" value="ABC_MTABC3_MDL1_MDL2"/>
    <property type="match status" value="1"/>
</dbReference>
<keyword evidence="3" id="KW-0813">Transport</keyword>
<dbReference type="PROSITE" id="PS50929">
    <property type="entry name" value="ABC_TM1F"/>
    <property type="match status" value="2"/>
</dbReference>
<reference evidence="15" key="1">
    <citation type="submission" date="2021-02" db="EMBL/GenBank/DDBJ databases">
        <authorList>
            <person name="Nowell W R."/>
        </authorList>
    </citation>
    <scope>NUCLEOTIDE SEQUENCE</scope>
</reference>
<keyword evidence="11" id="KW-0325">Glycoprotein</keyword>
<keyword evidence="5" id="KW-0677">Repeat</keyword>
<dbReference type="GO" id="GO:0015421">
    <property type="term" value="F:ABC-type oligopeptide transporter activity"/>
    <property type="evidence" value="ECO:0007669"/>
    <property type="project" value="TreeGrafter"/>
</dbReference>
<proteinExistence type="inferred from homology"/>
<dbReference type="SUPFAM" id="SSF52540">
    <property type="entry name" value="P-loop containing nucleoside triphosphate hydrolases"/>
    <property type="match status" value="1"/>
</dbReference>
<dbReference type="PANTHER" id="PTHR43394">
    <property type="entry name" value="ATP-DEPENDENT PERMEASE MDL1, MITOCHONDRIAL"/>
    <property type="match status" value="1"/>
</dbReference>
<evidence type="ECO:0000256" key="1">
    <source>
        <dbReference type="ARBA" id="ARBA00004141"/>
    </source>
</evidence>
<evidence type="ECO:0000256" key="7">
    <source>
        <dbReference type="ARBA" id="ARBA00022840"/>
    </source>
</evidence>
<evidence type="ECO:0000256" key="11">
    <source>
        <dbReference type="ARBA" id="ARBA00023180"/>
    </source>
</evidence>
<dbReference type="InterPro" id="IPR017871">
    <property type="entry name" value="ABC_transporter-like_CS"/>
</dbReference>
<evidence type="ECO:0000313" key="16">
    <source>
        <dbReference type="Proteomes" id="UP000663872"/>
    </source>
</evidence>
<comment type="subcellular location">
    <subcellularLocation>
        <location evidence="1">Membrane</location>
        <topology evidence="1">Multi-pass membrane protein</topology>
    </subcellularLocation>
</comment>
<dbReference type="PROSITE" id="PS00211">
    <property type="entry name" value="ABC_TRANSPORTER_1"/>
    <property type="match status" value="1"/>
</dbReference>
<feature type="domain" description="ABC transmembrane type-1" evidence="14">
    <location>
        <begin position="1"/>
        <end position="151"/>
    </location>
</feature>
<dbReference type="PANTHER" id="PTHR43394:SF27">
    <property type="entry name" value="ATP-DEPENDENT TRANSLOCASE ABCB1-LIKE"/>
    <property type="match status" value="1"/>
</dbReference>
<dbReference type="Proteomes" id="UP000663872">
    <property type="component" value="Unassembled WGS sequence"/>
</dbReference>
<dbReference type="EMBL" id="CAJNYT010002305">
    <property type="protein sequence ID" value="CAF3460200.1"/>
    <property type="molecule type" value="Genomic_DNA"/>
</dbReference>
<dbReference type="SUPFAM" id="SSF90123">
    <property type="entry name" value="ABC transporter transmembrane region"/>
    <property type="match status" value="2"/>
</dbReference>
<name>A0A818EKA2_9BILA</name>
<evidence type="ECO:0000256" key="4">
    <source>
        <dbReference type="ARBA" id="ARBA00022692"/>
    </source>
</evidence>
<dbReference type="FunFam" id="3.40.50.300:FF:000479">
    <property type="entry name" value="Multidrug resistance protein 1A"/>
    <property type="match status" value="1"/>
</dbReference>
<evidence type="ECO:0000256" key="3">
    <source>
        <dbReference type="ARBA" id="ARBA00022448"/>
    </source>
</evidence>
<feature type="domain" description="ABC transmembrane type-1" evidence="14">
    <location>
        <begin position="521"/>
        <end position="634"/>
    </location>
</feature>
<evidence type="ECO:0000256" key="9">
    <source>
        <dbReference type="ARBA" id="ARBA00022989"/>
    </source>
</evidence>
<evidence type="ECO:0000256" key="2">
    <source>
        <dbReference type="ARBA" id="ARBA00007577"/>
    </source>
</evidence>
<dbReference type="InterPro" id="IPR011527">
    <property type="entry name" value="ABC1_TM_dom"/>
</dbReference>
<evidence type="ECO:0000256" key="12">
    <source>
        <dbReference type="SAM" id="Phobius"/>
    </source>
</evidence>
<sequence>MAYLIFAITAAVTSTIWAMLVYWQLAIIMLCLQTVYFIEFYAFNIITVKQAEKASTAYGKAGTVISEALNGIRTVLAFNGAQSELHKYERNLDSARSAILKKDFAFGLFRGLTLMSWHWVTVIGLLISAIFYHYNISHISIDDILIILVLFSSGVLISSSYSYFQYIAEAQGAAAEIWKLIDDESLKATEIDRKGLCNDCSINKVRFDNVHFSYPTRSDVKILNGITFEVGSSETIALVGNSGSGKSTCIQLLTRLYEPTEGQIFLDGLLIDSYNLNWLRDQIAVLNQEAVLFTKSIRENIRDGKPDATDNEIYEAAKEANAHDFIMALPKQYDTYINECGINLSGGERQRIALARALIKKTSILLLDEPTSALDNANERIIQEALDRACSNRSVIIIAHRLSTVRRCNRIYVLENGCIVEQGDHATLMSKNGSYRRLVELQSMILESDVADSNYFDPGLNKIDQENVSTQSHGIPKRHFSSSVGLETLDINQNETPKKKQGFRVLYSLFLMSAPEWPIILFGCLACLGKGLSQIVLSILQTKAAIQECNFSLQMSRVLYACGLMVLFSLIPCFTTLLHSVLFSISGCALIKRLRIKAFSSMLRQEVGWFDRSGNNSGALCARLSTDANIVQSVCIFYISTRVRCTNSAIVPIYFPLYFSILRKSSASSTKIPPLKNFDFL</sequence>
<protein>
    <submittedName>
        <fullName evidence="15">Uncharacterized protein</fullName>
    </submittedName>
</protein>
<organism evidence="15 16">
    <name type="scientific">Rotaria socialis</name>
    <dbReference type="NCBI Taxonomy" id="392032"/>
    <lineage>
        <taxon>Eukaryota</taxon>
        <taxon>Metazoa</taxon>
        <taxon>Spiralia</taxon>
        <taxon>Gnathifera</taxon>
        <taxon>Rotifera</taxon>
        <taxon>Eurotatoria</taxon>
        <taxon>Bdelloidea</taxon>
        <taxon>Philodinida</taxon>
        <taxon>Philodinidae</taxon>
        <taxon>Rotaria</taxon>
    </lineage>
</organism>
<dbReference type="Gene3D" id="1.20.1560.10">
    <property type="entry name" value="ABC transporter type 1, transmembrane domain"/>
    <property type="match status" value="1"/>
</dbReference>
<evidence type="ECO:0000259" key="14">
    <source>
        <dbReference type="PROSITE" id="PS50929"/>
    </source>
</evidence>
<comment type="caution">
    <text evidence="15">The sequence shown here is derived from an EMBL/GenBank/DDBJ whole genome shotgun (WGS) entry which is preliminary data.</text>
</comment>
<comment type="similarity">
    <text evidence="2">Belongs to the ABC transporter superfamily. ABCB family. Multidrug resistance exporter (TC 3.A.1.201) subfamily.</text>
</comment>
<dbReference type="Pfam" id="PF00005">
    <property type="entry name" value="ABC_tran"/>
    <property type="match status" value="1"/>
</dbReference>
<dbReference type="InterPro" id="IPR003593">
    <property type="entry name" value="AAA+_ATPase"/>
</dbReference>